<comment type="caution">
    <text evidence="1">The sequence shown here is derived from an EMBL/GenBank/DDBJ whole genome shotgun (WGS) entry which is preliminary data.</text>
</comment>
<gene>
    <name evidence="1" type="ORF">TRIATDRAFT_303872</name>
</gene>
<dbReference type="OrthoDB" id="4986691at2759"/>
<sequence>MAQHEDGIFNNTLRLLNWDHLIWVTGTPVMSSSRDIMSPLGLMWRKVDIDLEGISEKVGRPDGKDKFNPLIIDSDSDVEDDLTTARVEEQEARTTLEDSGRALDGAEMASSPLTEANEWLFASGNGDVTDLNSQIKSIIDHITHKLPFLISLPNTQSIVGTNHNHDGKHCFNMSTTVLAHIAQLPLLSPTKRHKDIKYS</sequence>
<dbReference type="EMBL" id="ABDG02000014">
    <property type="protein sequence ID" value="EHK50301.1"/>
    <property type="molecule type" value="Genomic_DNA"/>
</dbReference>
<dbReference type="AlphaFoldDB" id="G9NG89"/>
<protein>
    <recommendedName>
        <fullName evidence="3">SNF2 N-terminal domain-containing protein</fullName>
    </recommendedName>
</protein>
<evidence type="ECO:0000313" key="1">
    <source>
        <dbReference type="EMBL" id="EHK50301.1"/>
    </source>
</evidence>
<dbReference type="HOGENOM" id="CLU_1372376_0_0_1"/>
<accession>G9NG89</accession>
<reference evidence="1 2" key="1">
    <citation type="journal article" date="2011" name="Genome Biol.">
        <title>Comparative genome sequence analysis underscores mycoparasitism as the ancestral life style of Trichoderma.</title>
        <authorList>
            <person name="Kubicek C.P."/>
            <person name="Herrera-Estrella A."/>
            <person name="Seidl-Seiboth V."/>
            <person name="Martinez D.A."/>
            <person name="Druzhinina I.S."/>
            <person name="Thon M."/>
            <person name="Zeilinger S."/>
            <person name="Casas-Flores S."/>
            <person name="Horwitz B.A."/>
            <person name="Mukherjee P.K."/>
            <person name="Mukherjee M."/>
            <person name="Kredics L."/>
            <person name="Alcaraz L.D."/>
            <person name="Aerts A."/>
            <person name="Antal Z."/>
            <person name="Atanasova L."/>
            <person name="Cervantes-Badillo M.G."/>
            <person name="Challacombe J."/>
            <person name="Chertkov O."/>
            <person name="McCluskey K."/>
            <person name="Coulpier F."/>
            <person name="Deshpande N."/>
            <person name="von Doehren H."/>
            <person name="Ebbole D.J."/>
            <person name="Esquivel-Naranjo E.U."/>
            <person name="Fekete E."/>
            <person name="Flipphi M."/>
            <person name="Glaser F."/>
            <person name="Gomez-Rodriguez E.Y."/>
            <person name="Gruber S."/>
            <person name="Han C."/>
            <person name="Henrissat B."/>
            <person name="Hermosa R."/>
            <person name="Hernandez-Onate M."/>
            <person name="Karaffa L."/>
            <person name="Kosti I."/>
            <person name="Le Crom S."/>
            <person name="Lindquist E."/>
            <person name="Lucas S."/>
            <person name="Luebeck M."/>
            <person name="Luebeck P.S."/>
            <person name="Margeot A."/>
            <person name="Metz B."/>
            <person name="Misra M."/>
            <person name="Nevalainen H."/>
            <person name="Omann M."/>
            <person name="Packer N."/>
            <person name="Perrone G."/>
            <person name="Uresti-Rivera E.E."/>
            <person name="Salamov A."/>
            <person name="Schmoll M."/>
            <person name="Seiboth B."/>
            <person name="Shapiro H."/>
            <person name="Sukno S."/>
            <person name="Tamayo-Ramos J.A."/>
            <person name="Tisch D."/>
            <person name="Wiest A."/>
            <person name="Wilkinson H.H."/>
            <person name="Zhang M."/>
            <person name="Coutinho P.M."/>
            <person name="Kenerley C.M."/>
            <person name="Monte E."/>
            <person name="Baker S.E."/>
            <person name="Grigoriev I.V."/>
        </authorList>
    </citation>
    <scope>NUCLEOTIDE SEQUENCE [LARGE SCALE GENOMIC DNA]</scope>
    <source>
        <strain evidence="2">ATCC 20476 / IMI 206040</strain>
    </source>
</reference>
<evidence type="ECO:0000313" key="2">
    <source>
        <dbReference type="Proteomes" id="UP000005426"/>
    </source>
</evidence>
<dbReference type="Proteomes" id="UP000005426">
    <property type="component" value="Unassembled WGS sequence"/>
</dbReference>
<name>G9NG89_HYPAI</name>
<proteinExistence type="predicted"/>
<organism evidence="1 2">
    <name type="scientific">Hypocrea atroviridis (strain ATCC 20476 / IMI 206040)</name>
    <name type="common">Trichoderma atroviride</name>
    <dbReference type="NCBI Taxonomy" id="452589"/>
    <lineage>
        <taxon>Eukaryota</taxon>
        <taxon>Fungi</taxon>
        <taxon>Dikarya</taxon>
        <taxon>Ascomycota</taxon>
        <taxon>Pezizomycotina</taxon>
        <taxon>Sordariomycetes</taxon>
        <taxon>Hypocreomycetidae</taxon>
        <taxon>Hypocreales</taxon>
        <taxon>Hypocreaceae</taxon>
        <taxon>Trichoderma</taxon>
    </lineage>
</organism>
<evidence type="ECO:0008006" key="3">
    <source>
        <dbReference type="Google" id="ProtNLM"/>
    </source>
</evidence>
<keyword evidence="2" id="KW-1185">Reference proteome</keyword>